<keyword evidence="3" id="KW-1133">Transmembrane helix</keyword>
<dbReference type="HOGENOM" id="CLU_823502_0_0_9"/>
<sequence length="338" mass="36498">MKGLKYQLKNIRRDKMCILSFLLPILVGLAINLLSGVSFSSLGETAFCIVENDLSDTTIEWLQTNGSVTTLPDMASLKNAVNDPATQVIGVMQDGNGIKTLLSGDELQVNTVIGNTLPKLYAEREMAALSKVTITPTADNSDTLKSLLIVITMVTAMFMGCTFNAMSIIGEKEDGIALINEVLPMTKKEYAVQKITLGFVGGVLSTLLTALICMKITVSQALPLLLLIVLSAFVAALVGLFIGRFSSGLMVGIVYIKIVMILFLAPPILFYLLIPADSILRALSYLLPSSATFYGLMDLLSGTTQGIGIELVVLSAHCLVWLLLFFIINHSKHKKVFA</sequence>
<dbReference type="STRING" id="411468.CLOSCI_00079"/>
<reference evidence="5 6" key="1">
    <citation type="journal article" date="2019" name="Appl. Environ. Microbiol.">
        <title>Clostridium scindens ATCC 35704: integration of nutritional requirements, the complete genome sequence, and global transcriptional responses to bile acids.</title>
        <authorList>
            <person name="Devendran S."/>
            <person name="Shrestha R."/>
            <person name="Alves J.M.P."/>
            <person name="Wolf P.G."/>
            <person name="Ly L."/>
            <person name="Hernandez A.G."/>
            <person name="Mendez-Garcia C."/>
            <person name="Inboden A."/>
            <person name="Wiley J."/>
            <person name="Paul O."/>
            <person name="Allen A."/>
            <person name="Springer E."/>
            <person name="Wright C.L."/>
            <person name="Fields C.J."/>
            <person name="Daniel S.L."/>
            <person name="Ridlon J.M."/>
        </authorList>
    </citation>
    <scope>NUCLEOTIDE SEQUENCE [LARGE SCALE GENOMIC DNA]</scope>
    <source>
        <strain evidence="5 6">ATCC 35704</strain>
    </source>
</reference>
<evidence type="ECO:0000256" key="1">
    <source>
        <dbReference type="ARBA" id="ARBA00004141"/>
    </source>
</evidence>
<dbReference type="GO" id="GO:0016020">
    <property type="term" value="C:membrane"/>
    <property type="evidence" value="ECO:0007669"/>
    <property type="project" value="UniProtKB-SubCell"/>
</dbReference>
<comment type="subcellular location">
    <subcellularLocation>
        <location evidence="1">Membrane</location>
        <topology evidence="1">Multi-pass membrane protein</topology>
    </subcellularLocation>
</comment>
<protein>
    <submittedName>
        <fullName evidence="5">Uncharacterized protein</fullName>
    </submittedName>
</protein>
<dbReference type="Proteomes" id="UP000289664">
    <property type="component" value="Chromosome"/>
</dbReference>
<dbReference type="KEGG" id="csci:HDCHBGLK_03528"/>
<dbReference type="AlphaFoldDB" id="B0N9E1"/>
<keyword evidence="6" id="KW-1185">Reference proteome</keyword>
<dbReference type="OrthoDB" id="1757140at2"/>
<gene>
    <name evidence="5" type="ORF">HDCHBGLK_03528</name>
</gene>
<evidence type="ECO:0000256" key="4">
    <source>
        <dbReference type="ARBA" id="ARBA00023136"/>
    </source>
</evidence>
<dbReference type="InterPro" id="IPR013525">
    <property type="entry name" value="ABC2_TM"/>
</dbReference>
<dbReference type="eggNOG" id="COG0842">
    <property type="taxonomic scope" value="Bacteria"/>
</dbReference>
<evidence type="ECO:0000313" key="5">
    <source>
        <dbReference type="EMBL" id="QBF76112.1"/>
    </source>
</evidence>
<keyword evidence="4" id="KW-0472">Membrane</keyword>
<dbReference type="EMBL" id="CP036170">
    <property type="protein sequence ID" value="QBF76112.1"/>
    <property type="molecule type" value="Genomic_DNA"/>
</dbReference>
<evidence type="ECO:0000256" key="2">
    <source>
        <dbReference type="ARBA" id="ARBA00022692"/>
    </source>
</evidence>
<dbReference type="GeneID" id="62697706"/>
<keyword evidence="2" id="KW-0812">Transmembrane</keyword>
<organism evidence="5 6">
    <name type="scientific">Clostridium scindens (strain ATCC 35704 / DSM 5676 / VPI 13733 / 19)</name>
    <dbReference type="NCBI Taxonomy" id="411468"/>
    <lineage>
        <taxon>Bacteria</taxon>
        <taxon>Bacillati</taxon>
        <taxon>Bacillota</taxon>
        <taxon>Clostridia</taxon>
        <taxon>Lachnospirales</taxon>
        <taxon>Lachnospiraceae</taxon>
    </lineage>
</organism>
<evidence type="ECO:0000313" key="6">
    <source>
        <dbReference type="Proteomes" id="UP000289664"/>
    </source>
</evidence>
<dbReference type="RefSeq" id="WP_004604796.1">
    <property type="nucleotide sequence ID" value="NZ_CP036170.1"/>
</dbReference>
<evidence type="ECO:0000256" key="3">
    <source>
        <dbReference type="ARBA" id="ARBA00022989"/>
    </source>
</evidence>
<dbReference type="GO" id="GO:0140359">
    <property type="term" value="F:ABC-type transporter activity"/>
    <property type="evidence" value="ECO:0007669"/>
    <property type="project" value="InterPro"/>
</dbReference>
<proteinExistence type="predicted"/>
<dbReference type="Pfam" id="PF12698">
    <property type="entry name" value="ABC2_membrane_3"/>
    <property type="match status" value="1"/>
</dbReference>
<accession>B0N9E1</accession>
<name>B0N9E1_CLOS5</name>